<proteinExistence type="predicted"/>
<dbReference type="Proteomes" id="UP000038010">
    <property type="component" value="Unassembled WGS sequence"/>
</dbReference>
<dbReference type="AlphaFoldDB" id="A0A0N0NHQ0"/>
<dbReference type="EMBL" id="LFJN01000047">
    <property type="protein sequence ID" value="KPI34941.1"/>
    <property type="molecule type" value="Genomic_DNA"/>
</dbReference>
<gene>
    <name evidence="1" type="ORF">AB675_3865</name>
</gene>
<dbReference type="GeneID" id="28735834"/>
<keyword evidence="2" id="KW-1185">Reference proteome</keyword>
<name>A0A0N0NHQ0_9EURO</name>
<dbReference type="STRING" id="1664694.A0A0N0NHQ0"/>
<evidence type="ECO:0000313" key="1">
    <source>
        <dbReference type="EMBL" id="KPI34941.1"/>
    </source>
</evidence>
<organism evidence="1 2">
    <name type="scientific">Cyphellophora attinorum</name>
    <dbReference type="NCBI Taxonomy" id="1664694"/>
    <lineage>
        <taxon>Eukaryota</taxon>
        <taxon>Fungi</taxon>
        <taxon>Dikarya</taxon>
        <taxon>Ascomycota</taxon>
        <taxon>Pezizomycotina</taxon>
        <taxon>Eurotiomycetes</taxon>
        <taxon>Chaetothyriomycetidae</taxon>
        <taxon>Chaetothyriales</taxon>
        <taxon>Cyphellophoraceae</taxon>
        <taxon>Cyphellophora</taxon>
    </lineage>
</organism>
<reference evidence="1 2" key="1">
    <citation type="submission" date="2015-06" db="EMBL/GenBank/DDBJ databases">
        <title>Draft genome of the ant-associated black yeast Phialophora attae CBS 131958.</title>
        <authorList>
            <person name="Moreno L.F."/>
            <person name="Stielow B.J."/>
            <person name="de Hoog S."/>
            <person name="Vicente V.A."/>
            <person name="Weiss V.A."/>
            <person name="de Vries M."/>
            <person name="Cruz L.M."/>
            <person name="Souza E.M."/>
        </authorList>
    </citation>
    <scope>NUCLEOTIDE SEQUENCE [LARGE SCALE GENOMIC DNA]</scope>
    <source>
        <strain evidence="1 2">CBS 131958</strain>
    </source>
</reference>
<comment type="caution">
    <text evidence="1">The sequence shown here is derived from an EMBL/GenBank/DDBJ whole genome shotgun (WGS) entry which is preliminary data.</text>
</comment>
<evidence type="ECO:0000313" key="2">
    <source>
        <dbReference type="Proteomes" id="UP000038010"/>
    </source>
</evidence>
<protein>
    <submittedName>
        <fullName evidence="1">Uncharacterized protein</fullName>
    </submittedName>
</protein>
<accession>A0A0N0NHQ0</accession>
<dbReference type="VEuPathDB" id="FungiDB:AB675_3865"/>
<sequence>MNKDNKIASTSDPSIFSWQLQRDSDEQKQPLGDTVYCGVLAPSPAAFRHASSLKRSEMSSVIEYTVTNLGIKSRDLVVTQYSTDESSMRYLLPITANRGNGSMQAVRLRKCGAGLFLHEDPWTLLEVPQNFQISEADKHLLIEETSDLKRRKRLGAPLQVARTRAVALQMEHCTWVMLSRASPSSTFDVQDQVFFIEPGVSQGSHYDRALLRLVVRPYNRKERKWATEAFECWLIALGWASVDGSDLVISLVERNSTHRQNLEMLESRAAVRDVTTKDVLRMMTEYRIPRVSVLRFRDTEGDRTIVVHTHATLTMDDSVCPSAFWKIKITCEEELQSGAWLPQSMASAAYQWLMSRQESKVTLYDYESSALQDWDAAADWGMRPRQRKHLLTPPIEPPLSPEKPLPDILELSLVGEVSL</sequence>
<dbReference type="RefSeq" id="XP_017994904.1">
    <property type="nucleotide sequence ID" value="XM_018143954.1"/>
</dbReference>